<protein>
    <submittedName>
        <fullName evidence="1">Uncharacterized protein</fullName>
    </submittedName>
</protein>
<name>A0A9N9R0N3_9NEOP</name>
<dbReference type="Proteomes" id="UP001153714">
    <property type="component" value="Chromosome 17"/>
</dbReference>
<evidence type="ECO:0000313" key="1">
    <source>
        <dbReference type="EMBL" id="CAG9787486.1"/>
    </source>
</evidence>
<keyword evidence="2" id="KW-1185">Reference proteome</keyword>
<proteinExistence type="predicted"/>
<dbReference type="OrthoDB" id="6931130at2759"/>
<accession>A0A9N9R0N3</accession>
<evidence type="ECO:0000313" key="2">
    <source>
        <dbReference type="Proteomes" id="UP001153714"/>
    </source>
</evidence>
<reference evidence="1" key="1">
    <citation type="submission" date="2021-12" db="EMBL/GenBank/DDBJ databases">
        <authorList>
            <person name="King R."/>
        </authorList>
    </citation>
    <scope>NUCLEOTIDE SEQUENCE</scope>
</reference>
<organism evidence="1 2">
    <name type="scientific">Diatraea saccharalis</name>
    <name type="common">sugarcane borer</name>
    <dbReference type="NCBI Taxonomy" id="40085"/>
    <lineage>
        <taxon>Eukaryota</taxon>
        <taxon>Metazoa</taxon>
        <taxon>Ecdysozoa</taxon>
        <taxon>Arthropoda</taxon>
        <taxon>Hexapoda</taxon>
        <taxon>Insecta</taxon>
        <taxon>Pterygota</taxon>
        <taxon>Neoptera</taxon>
        <taxon>Endopterygota</taxon>
        <taxon>Lepidoptera</taxon>
        <taxon>Glossata</taxon>
        <taxon>Ditrysia</taxon>
        <taxon>Pyraloidea</taxon>
        <taxon>Crambidae</taxon>
        <taxon>Crambinae</taxon>
        <taxon>Diatraea</taxon>
    </lineage>
</organism>
<reference evidence="1" key="2">
    <citation type="submission" date="2022-10" db="EMBL/GenBank/DDBJ databases">
        <authorList>
            <consortium name="ENA_rothamsted_submissions"/>
            <consortium name="culmorum"/>
            <person name="King R."/>
        </authorList>
    </citation>
    <scope>NUCLEOTIDE SEQUENCE</scope>
</reference>
<gene>
    <name evidence="1" type="ORF">DIATSA_LOCUS5360</name>
</gene>
<sequence length="178" mass="20798">MFMLSPNAIKKILQAYSTNINLSISLSKTDKGLLSAWSDEFQIKRVNITTRFRVQMMKHKDHSFRRSAFDKKWIKCLDIYSADIDASEHMYYENESDCLKTVNAEDADKRKGLKQLEREAYRKRWLQQHLAKVNNDEDRSNGRALFEIDHIHDLLGRVPQRKSVVLPGYGQSCNGFIK</sequence>
<dbReference type="AlphaFoldDB" id="A0A9N9R0N3"/>
<dbReference type="EMBL" id="OU893348">
    <property type="protein sequence ID" value="CAG9787486.1"/>
    <property type="molecule type" value="Genomic_DNA"/>
</dbReference>